<protein>
    <submittedName>
        <fullName evidence="2">Uncharacterized protein</fullName>
    </submittedName>
</protein>
<dbReference type="EMBL" id="UINC01018493">
    <property type="protein sequence ID" value="SVA77731.1"/>
    <property type="molecule type" value="Genomic_DNA"/>
</dbReference>
<feature type="region of interest" description="Disordered" evidence="1">
    <location>
        <begin position="665"/>
        <end position="701"/>
    </location>
</feature>
<evidence type="ECO:0000313" key="2">
    <source>
        <dbReference type="EMBL" id="SVA77731.1"/>
    </source>
</evidence>
<organism evidence="2">
    <name type="scientific">marine metagenome</name>
    <dbReference type="NCBI Taxonomy" id="408172"/>
    <lineage>
        <taxon>unclassified sequences</taxon>
        <taxon>metagenomes</taxon>
        <taxon>ecological metagenomes</taxon>
    </lineage>
</organism>
<feature type="non-terminal residue" evidence="2">
    <location>
        <position position="1"/>
    </location>
</feature>
<proteinExistence type="predicted"/>
<reference evidence="2" key="1">
    <citation type="submission" date="2018-05" db="EMBL/GenBank/DDBJ databases">
        <authorList>
            <person name="Lanie J.A."/>
            <person name="Ng W.-L."/>
            <person name="Kazmierczak K.M."/>
            <person name="Andrzejewski T.M."/>
            <person name="Davidsen T.M."/>
            <person name="Wayne K.J."/>
            <person name="Tettelin H."/>
            <person name="Glass J.I."/>
            <person name="Rusch D."/>
            <person name="Podicherti R."/>
            <person name="Tsui H.-C.T."/>
            <person name="Winkler M.E."/>
        </authorList>
    </citation>
    <scope>NUCLEOTIDE SEQUENCE</scope>
</reference>
<sequence length="962" mass="99234">GTETVTAATAFAEEGTNVCAGEISKTEANAAFNCGNDCTIIFAITHDSIAGNAGEYVIAMDLNNFAQGVANDAIYRIAAVETGPDTGVFEGSVTYNHMHTTTMGAAAAINLWLTAADNVSTNSSDVTILLDNYKTGSSGIEVTYGDTDVLGSANVTVAPPKLDATTHSGVLTWDQTSYAVGDAATVSITDADLNTDSSIVETYVGDGSYTTGTDIFAVTCDDAACTGAVTIKLVEDGVDSDTFVGVFTVTDDIGTDMEIGYRDSRDAAGVATIWYATATIGSSTGTISMDRQVYPVPFDTNELKTGDNVAFSDWDGTGTTQDGDVTVTIAVTDPDETGTTIAKSTAPVTIKLITSGTTVTVGTAGGTTTGTAAAGNLCGDAVAGCEFGPLTEVEQGSNVYEISITIDESVLTTVAAETHQILGGQTVIQVTYADPNGDNGLSTSVYDSATFDLRNGSLTTDKSVYVMGQTMVITITDPDLDLDSATAETYAMGLIEWDSSADSSELLSTAQFTKNPGSLEETGDGTGVFQTTVDIPSTINSTALELGEVITLTYRDTGLAGESSVNADSADVEATIAISNFGATITLDKTVYDWTDDVNIEVVAPDHNKNSAGKETIGTSALPVKISTRAGALCSSTYQLKETGEDTGIFAGYITLQGLDQQTINNNPSGGLDAGTTKCDGSSTSSTSGGPENGTLRTAGQDDGVTVTYEYNDGSVALASAIIQWNYSTIEWLESNVSTSGNAVIRVTDPDEDLDNTIIDQIVIDVYSDSDSGGVQTTLSETDEATGVFEGLITFTSNGISSGDTLRVSEGDTVTAEVTDYTLPGPDYTSSDTLLFAATTTVGTAFPPLERAPAANARVVDASGSSVAEVSVDQQVQIAADVTNGQSKDQAFAYLVQVQDASGVTVSLSWLTGSLTSGQSMTAAQSWTPTSSGSYTATVFVWESVSNPTALSPTVSVNIDVV</sequence>
<gene>
    <name evidence="2" type="ORF">METZ01_LOCUS130585</name>
</gene>
<name>A0A381YMB9_9ZZZZ</name>
<accession>A0A381YMB9</accession>
<dbReference type="AlphaFoldDB" id="A0A381YMB9"/>
<evidence type="ECO:0000256" key="1">
    <source>
        <dbReference type="SAM" id="MobiDB-lite"/>
    </source>
</evidence>
<feature type="compositionally biased region" description="Low complexity" evidence="1">
    <location>
        <begin position="675"/>
        <end position="695"/>
    </location>
</feature>